<proteinExistence type="predicted"/>
<dbReference type="Pfam" id="PF09791">
    <property type="entry name" value="Oxidored-like"/>
    <property type="match status" value="1"/>
</dbReference>
<feature type="region of interest" description="Disordered" evidence="1">
    <location>
        <begin position="315"/>
        <end position="368"/>
    </location>
</feature>
<dbReference type="InterPro" id="IPR019180">
    <property type="entry name" value="Oxidoreductase-like_N"/>
</dbReference>
<feature type="domain" description="Oxidoreductase-like" evidence="3">
    <location>
        <begin position="275"/>
        <end position="313"/>
    </location>
</feature>
<organism evidence="4 5">
    <name type="scientific">Elliptochloris bilobata</name>
    <dbReference type="NCBI Taxonomy" id="381761"/>
    <lineage>
        <taxon>Eukaryota</taxon>
        <taxon>Viridiplantae</taxon>
        <taxon>Chlorophyta</taxon>
        <taxon>core chlorophytes</taxon>
        <taxon>Trebouxiophyceae</taxon>
        <taxon>Trebouxiophyceae incertae sedis</taxon>
        <taxon>Elliptochloris clade</taxon>
        <taxon>Elliptochloris</taxon>
    </lineage>
</organism>
<feature type="compositionally biased region" description="Basic and acidic residues" evidence="1">
    <location>
        <begin position="328"/>
        <end position="343"/>
    </location>
</feature>
<dbReference type="Gene3D" id="2.60.60.30">
    <property type="entry name" value="sav2460 like domains"/>
    <property type="match status" value="1"/>
</dbReference>
<dbReference type="Pfam" id="PF02342">
    <property type="entry name" value="TerD"/>
    <property type="match status" value="1"/>
</dbReference>
<dbReference type="PANTHER" id="PTHR32097:SF17">
    <property type="entry name" value="CAMP-BINDING PROTEIN 1-RELATED"/>
    <property type="match status" value="1"/>
</dbReference>
<sequence>MGASSGDQHQSSDVEMDIDSLSAGLARVLLKGDVYTPPERTQCVELLEDWAWKSNHGIETTRYLDASCLLFGADKKFLEVVDFDRRRSSEKVGVRGAVVHSGDMLRHSVCEGVHTITVELTSLSPAVRELFITMSAYCGRLKDILRPKVRLKDPASGETLCQYEMEEQPNEERERCSSVIMCRVFRQESGPKAGNWEVEAIGHMGQGDANDYGPIIYFIQETQRMADVMASWSMNVGKSLGDLGIWQFCKRASAETWLRSLSSSAADPTLNAEPPVKPVEPGPEDCCQNSCVECVWNVYWRELKEYERALAAWEGRTPPAPATDPFEEMERRLEQEDEQRRAEAAQQLRPAKPMRPKVSHTGESYLVR</sequence>
<dbReference type="PANTHER" id="PTHR32097">
    <property type="entry name" value="CAMP-BINDING PROTEIN 1-RELATED"/>
    <property type="match status" value="1"/>
</dbReference>
<dbReference type="Proteomes" id="UP001445335">
    <property type="component" value="Unassembled WGS sequence"/>
</dbReference>
<feature type="domain" description="TerD" evidence="2">
    <location>
        <begin position="50"/>
        <end position="206"/>
    </location>
</feature>
<evidence type="ECO:0000313" key="5">
    <source>
        <dbReference type="Proteomes" id="UP001445335"/>
    </source>
</evidence>
<evidence type="ECO:0000259" key="2">
    <source>
        <dbReference type="Pfam" id="PF02342"/>
    </source>
</evidence>
<gene>
    <name evidence="4" type="ORF">WJX81_000366</name>
</gene>
<reference evidence="4 5" key="1">
    <citation type="journal article" date="2024" name="Nat. Commun.">
        <title>Phylogenomics reveals the evolutionary origins of lichenization in chlorophyte algae.</title>
        <authorList>
            <person name="Puginier C."/>
            <person name="Libourel C."/>
            <person name="Otte J."/>
            <person name="Skaloud P."/>
            <person name="Haon M."/>
            <person name="Grisel S."/>
            <person name="Petersen M."/>
            <person name="Berrin J.G."/>
            <person name="Delaux P.M."/>
            <person name="Dal Grande F."/>
            <person name="Keller J."/>
        </authorList>
    </citation>
    <scope>NUCLEOTIDE SEQUENCE [LARGE SCALE GENOMIC DNA]</scope>
    <source>
        <strain evidence="4 5">SAG 245.80</strain>
    </source>
</reference>
<dbReference type="EMBL" id="JALJOU010000084">
    <property type="protein sequence ID" value="KAK9822684.1"/>
    <property type="molecule type" value="Genomic_DNA"/>
</dbReference>
<dbReference type="AlphaFoldDB" id="A0AAW1QMG6"/>
<comment type="caution">
    <text evidence="4">The sequence shown here is derived from an EMBL/GenBank/DDBJ whole genome shotgun (WGS) entry which is preliminary data.</text>
</comment>
<dbReference type="InterPro" id="IPR003325">
    <property type="entry name" value="TerD"/>
</dbReference>
<accession>A0AAW1QMG6</accession>
<evidence type="ECO:0000313" key="4">
    <source>
        <dbReference type="EMBL" id="KAK9822684.1"/>
    </source>
</evidence>
<dbReference type="CDD" id="cd06974">
    <property type="entry name" value="TerD_like"/>
    <property type="match status" value="1"/>
</dbReference>
<evidence type="ECO:0000259" key="3">
    <source>
        <dbReference type="Pfam" id="PF09791"/>
    </source>
</evidence>
<keyword evidence="5" id="KW-1185">Reference proteome</keyword>
<name>A0AAW1QMG6_9CHLO</name>
<evidence type="ECO:0008006" key="6">
    <source>
        <dbReference type="Google" id="ProtNLM"/>
    </source>
</evidence>
<dbReference type="InterPro" id="IPR051324">
    <property type="entry name" value="Stress/Tellurium_Resist"/>
</dbReference>
<evidence type="ECO:0000256" key="1">
    <source>
        <dbReference type="SAM" id="MobiDB-lite"/>
    </source>
</evidence>
<protein>
    <recommendedName>
        <fullName evidence="6">Oxidoreductase-like domain-containing protein</fullName>
    </recommendedName>
</protein>